<feature type="region of interest" description="Disordered" evidence="5">
    <location>
        <begin position="294"/>
        <end position="314"/>
    </location>
</feature>
<dbReference type="InterPro" id="IPR039789">
    <property type="entry name" value="CYRI"/>
</dbReference>
<gene>
    <name evidence="7" type="primary">Fam49a_0</name>
    <name evidence="7" type="ORF">GTO96_0015503</name>
</gene>
<evidence type="ECO:0000256" key="4">
    <source>
        <dbReference type="ARBA" id="ARBA00023288"/>
    </source>
</evidence>
<reference evidence="7 8" key="1">
    <citation type="journal article" date="2021" name="Cell">
        <title>Tracing the genetic footprints of vertebrate landing in non-teleost ray-finned fishes.</title>
        <authorList>
            <person name="Bi X."/>
            <person name="Wang K."/>
            <person name="Yang L."/>
            <person name="Pan H."/>
            <person name="Jiang H."/>
            <person name="Wei Q."/>
            <person name="Fang M."/>
            <person name="Yu H."/>
            <person name="Zhu C."/>
            <person name="Cai Y."/>
            <person name="He Y."/>
            <person name="Gan X."/>
            <person name="Zeng H."/>
            <person name="Yu D."/>
            <person name="Zhu Y."/>
            <person name="Jiang H."/>
            <person name="Qiu Q."/>
            <person name="Yang H."/>
            <person name="Zhang Y.E."/>
            <person name="Wang W."/>
            <person name="Zhu M."/>
            <person name="He S."/>
            <person name="Zhang G."/>
        </authorList>
    </citation>
    <scope>NUCLEOTIDE SEQUENCE [LARGE SCALE GENOMIC DNA]</scope>
    <source>
        <strain evidence="7">Bchr_013</strain>
    </source>
</reference>
<evidence type="ECO:0000313" key="7">
    <source>
        <dbReference type="EMBL" id="KAG2468230.1"/>
    </source>
</evidence>
<evidence type="ECO:0000313" key="8">
    <source>
        <dbReference type="Proteomes" id="UP000886611"/>
    </source>
</evidence>
<feature type="domain" description="CYRIA/CYRIB Rac1 binding" evidence="6">
    <location>
        <begin position="71"/>
        <end position="117"/>
    </location>
</feature>
<evidence type="ECO:0000256" key="2">
    <source>
        <dbReference type="ARBA" id="ARBA00005778"/>
    </source>
</evidence>
<keyword evidence="4" id="KW-0449">Lipoprotein</keyword>
<feature type="domain" description="CYRIA/CYRIB Rac1 binding" evidence="6">
    <location>
        <begin position="122"/>
        <end position="156"/>
    </location>
</feature>
<dbReference type="InterPro" id="IPR009828">
    <property type="entry name" value="CYRIA/CYRIB_Rac1-bd"/>
</dbReference>
<feature type="non-terminal residue" evidence="7">
    <location>
        <position position="1"/>
    </location>
</feature>
<dbReference type="EMBL" id="JAATIS010000485">
    <property type="protein sequence ID" value="KAG2468230.1"/>
    <property type="molecule type" value="Genomic_DNA"/>
</dbReference>
<evidence type="ECO:0000259" key="6">
    <source>
        <dbReference type="Pfam" id="PF07159"/>
    </source>
</evidence>
<keyword evidence="8" id="KW-1185">Reference proteome</keyword>
<dbReference type="GO" id="GO:0031267">
    <property type="term" value="F:small GTPase binding"/>
    <property type="evidence" value="ECO:0007669"/>
    <property type="project" value="InterPro"/>
</dbReference>
<proteinExistence type="inferred from homology"/>
<sequence length="314" mass="34724">MVKTGGRVQEHSFLCRMAMNPLTVLMYTGRRQTIQTTTTKRSRTKQISTGFAGMGNLLKVLTREIENCPHFFLDFENAQPTECEKGVWNQVNAVLQDSENVLTGLQAYKGAVQEIRELDIEHEVNNEMANRMSLFYAEATPMLKTLSNATTAFVSELWDTPSPCHTVQHSPKAKHNTKTLFLLYHHSSSSCFVLLLPTLALEWWWLTPFIAYPEAFQVLDHLVLIALPGGTEDSPSRVVDSMQLPLAAIPAPNQAVEDSISHGARQEAGKSPSARDAATKSPGVGIQLSMFAPPEHMQQGHPGPAWDPAVHHTG</sequence>
<comment type="similarity">
    <text evidence="2">Belongs to the CYRI family.</text>
</comment>
<keyword evidence="3" id="KW-0472">Membrane</keyword>
<accession>A0A8X7XFQ2</accession>
<organism evidence="7 8">
    <name type="scientific">Polypterus senegalus</name>
    <name type="common">Senegal bichir</name>
    <dbReference type="NCBI Taxonomy" id="55291"/>
    <lineage>
        <taxon>Eukaryota</taxon>
        <taxon>Metazoa</taxon>
        <taxon>Chordata</taxon>
        <taxon>Craniata</taxon>
        <taxon>Vertebrata</taxon>
        <taxon>Euteleostomi</taxon>
        <taxon>Actinopterygii</taxon>
        <taxon>Polypteriformes</taxon>
        <taxon>Polypteridae</taxon>
        <taxon>Polypterus</taxon>
    </lineage>
</organism>
<dbReference type="AlphaFoldDB" id="A0A8X7XFQ2"/>
<comment type="subcellular location">
    <subcellularLocation>
        <location evidence="1">Membrane</location>
        <topology evidence="1">Lipid-anchor</topology>
    </subcellularLocation>
</comment>
<dbReference type="Proteomes" id="UP000886611">
    <property type="component" value="Unassembled WGS sequence"/>
</dbReference>
<name>A0A8X7XFQ2_POLSE</name>
<comment type="caution">
    <text evidence="7">The sequence shown here is derived from an EMBL/GenBank/DDBJ whole genome shotgun (WGS) entry which is preliminary data.</text>
</comment>
<dbReference type="Pfam" id="PF07159">
    <property type="entry name" value="CYRIA-B_Rac1-bd"/>
    <property type="match status" value="2"/>
</dbReference>
<evidence type="ECO:0000256" key="1">
    <source>
        <dbReference type="ARBA" id="ARBA00004635"/>
    </source>
</evidence>
<dbReference type="GO" id="GO:0016020">
    <property type="term" value="C:membrane"/>
    <property type="evidence" value="ECO:0007669"/>
    <property type="project" value="UniProtKB-SubCell"/>
</dbReference>
<protein>
    <submittedName>
        <fullName evidence="7">FA49A protein</fullName>
    </submittedName>
</protein>
<feature type="non-terminal residue" evidence="7">
    <location>
        <position position="314"/>
    </location>
</feature>
<evidence type="ECO:0000256" key="5">
    <source>
        <dbReference type="SAM" id="MobiDB-lite"/>
    </source>
</evidence>
<dbReference type="PANTHER" id="PTHR12422">
    <property type="entry name" value="GH09096P"/>
    <property type="match status" value="1"/>
</dbReference>
<dbReference type="GO" id="GO:0030833">
    <property type="term" value="P:regulation of actin filament polymerization"/>
    <property type="evidence" value="ECO:0007669"/>
    <property type="project" value="InterPro"/>
</dbReference>
<evidence type="ECO:0000256" key="3">
    <source>
        <dbReference type="ARBA" id="ARBA00023136"/>
    </source>
</evidence>
<feature type="region of interest" description="Disordered" evidence="5">
    <location>
        <begin position="255"/>
        <end position="280"/>
    </location>
</feature>